<dbReference type="AlphaFoldDB" id="A0A1T4LRS7"/>
<name>A0A1T4LRS7_9LACT</name>
<dbReference type="STRING" id="1121925.SAMN02746011_01181"/>
<dbReference type="EMBL" id="FUWO01000009">
    <property type="protein sequence ID" value="SJZ57449.1"/>
    <property type="molecule type" value="Genomic_DNA"/>
</dbReference>
<organism evidence="1 2">
    <name type="scientific">Globicatella sulfidifaciens DSM 15739</name>
    <dbReference type="NCBI Taxonomy" id="1121925"/>
    <lineage>
        <taxon>Bacteria</taxon>
        <taxon>Bacillati</taxon>
        <taxon>Bacillota</taxon>
        <taxon>Bacilli</taxon>
        <taxon>Lactobacillales</taxon>
        <taxon>Aerococcaceae</taxon>
        <taxon>Globicatella</taxon>
    </lineage>
</organism>
<reference evidence="2" key="1">
    <citation type="submission" date="2017-02" db="EMBL/GenBank/DDBJ databases">
        <authorList>
            <person name="Varghese N."/>
            <person name="Submissions S."/>
        </authorList>
    </citation>
    <scope>NUCLEOTIDE SEQUENCE [LARGE SCALE GENOMIC DNA]</scope>
    <source>
        <strain evidence="2">DSM 15739</strain>
    </source>
</reference>
<proteinExistence type="predicted"/>
<keyword evidence="1" id="KW-0449">Lipoprotein</keyword>
<dbReference type="Pfam" id="PF10368">
    <property type="entry name" value="YkyA"/>
    <property type="match status" value="1"/>
</dbReference>
<dbReference type="Gene3D" id="1.20.120.570">
    <property type="entry name" value="YkyA-like"/>
    <property type="match status" value="1"/>
</dbReference>
<dbReference type="RefSeq" id="WP_078755929.1">
    <property type="nucleotide sequence ID" value="NZ_FUWO01000009.1"/>
</dbReference>
<dbReference type="InterPro" id="IPR019454">
    <property type="entry name" value="Lipoprot_YkyA-like"/>
</dbReference>
<accession>A0A1T4LRS7</accession>
<evidence type="ECO:0000313" key="2">
    <source>
        <dbReference type="Proteomes" id="UP000189941"/>
    </source>
</evidence>
<dbReference type="InterPro" id="IPR036785">
    <property type="entry name" value="YkyA-like_sf"/>
</dbReference>
<dbReference type="PROSITE" id="PS51257">
    <property type="entry name" value="PROKAR_LIPOPROTEIN"/>
    <property type="match status" value="1"/>
</dbReference>
<dbReference type="OrthoDB" id="2139942at2"/>
<evidence type="ECO:0000313" key="1">
    <source>
        <dbReference type="EMBL" id="SJZ57449.1"/>
    </source>
</evidence>
<keyword evidence="2" id="KW-1185">Reference proteome</keyword>
<protein>
    <submittedName>
        <fullName evidence="1">Putative cell-wall binding lipoprotein</fullName>
    </submittedName>
</protein>
<dbReference type="Proteomes" id="UP000189941">
    <property type="component" value="Unassembled WGS sequence"/>
</dbReference>
<sequence length="213" mass="24339">MKKIKPFLLTVVLTLFVAGCDNSLERASNTIGLMQDQVTKIVNELYEVQNLENTLQSDFEEDLANANDNLEYFNQDEILVMQNISERKTHLNNMKDAMKELNSLVPELESTKKNQNLPVGDFDKLATMITNLQTDLTTYTDNYLPNLDLEAQTFQSIGNPNVDYNSFFKVFDNINTLSQDNLYYLDAVLKHFEPLNGLLVDTKVKIVTLQEAK</sequence>
<gene>
    <name evidence="1" type="ORF">SAMN02746011_01181</name>
</gene>